<sequence>MTTTTTTTTTVTMDDRGREHDIMKMIDQVTATLSKQQQKLVQLTNSVATLSAERDQLNATIASLRDSNTKLEQTCKQLQDTSFHIPSFSSLPTAASSSSSSSSISSSSALSSLQCDKPFPKKIKEKVAHVDKEEKCSSKEEQRPNKEEQRSNKEEQWQSEEEQRWKEIFEKEKKEHALSIWCVYDTPQNQNQNQNQVQIQMRTPPKAQKMQAQVQAYSPSINARIESLAIEKSYMYQHHQTTSRNSPNASILIFPPNKQSSSVPLTKV</sequence>
<keyword evidence="1" id="KW-0175">Coiled coil</keyword>
<reference evidence="3 4" key="1">
    <citation type="journal article" date="2013" name="Curr. Biol.">
        <title>The Genome of the Foraminiferan Reticulomyxa filosa.</title>
        <authorList>
            <person name="Glockner G."/>
            <person name="Hulsmann N."/>
            <person name="Schleicher M."/>
            <person name="Noegel A.A."/>
            <person name="Eichinger L."/>
            <person name="Gallinger C."/>
            <person name="Pawlowski J."/>
            <person name="Sierra R."/>
            <person name="Euteneuer U."/>
            <person name="Pillet L."/>
            <person name="Moustafa A."/>
            <person name="Platzer M."/>
            <person name="Groth M."/>
            <person name="Szafranski K."/>
            <person name="Schliwa M."/>
        </authorList>
    </citation>
    <scope>NUCLEOTIDE SEQUENCE [LARGE SCALE GENOMIC DNA]</scope>
</reference>
<feature type="region of interest" description="Disordered" evidence="2">
    <location>
        <begin position="90"/>
        <end position="113"/>
    </location>
</feature>
<feature type="non-terminal residue" evidence="3">
    <location>
        <position position="268"/>
    </location>
</feature>
<feature type="compositionally biased region" description="Polar residues" evidence="2">
    <location>
        <begin position="257"/>
        <end position="268"/>
    </location>
</feature>
<protein>
    <submittedName>
        <fullName evidence="3">Uncharacterized protein</fullName>
    </submittedName>
</protein>
<evidence type="ECO:0000256" key="2">
    <source>
        <dbReference type="SAM" id="MobiDB-lite"/>
    </source>
</evidence>
<accession>X6MSU8</accession>
<feature type="region of interest" description="Disordered" evidence="2">
    <location>
        <begin position="242"/>
        <end position="268"/>
    </location>
</feature>
<evidence type="ECO:0000313" key="4">
    <source>
        <dbReference type="Proteomes" id="UP000023152"/>
    </source>
</evidence>
<organism evidence="3 4">
    <name type="scientific">Reticulomyxa filosa</name>
    <dbReference type="NCBI Taxonomy" id="46433"/>
    <lineage>
        <taxon>Eukaryota</taxon>
        <taxon>Sar</taxon>
        <taxon>Rhizaria</taxon>
        <taxon>Retaria</taxon>
        <taxon>Foraminifera</taxon>
        <taxon>Monothalamids</taxon>
        <taxon>Reticulomyxidae</taxon>
        <taxon>Reticulomyxa</taxon>
    </lineage>
</organism>
<name>X6MSU8_RETFI</name>
<dbReference type="Proteomes" id="UP000023152">
    <property type="component" value="Unassembled WGS sequence"/>
</dbReference>
<feature type="region of interest" description="Disordered" evidence="2">
    <location>
        <begin position="127"/>
        <end position="160"/>
    </location>
</feature>
<gene>
    <name evidence="3" type="ORF">RFI_20817</name>
</gene>
<feature type="coiled-coil region" evidence="1">
    <location>
        <begin position="26"/>
        <end position="81"/>
    </location>
</feature>
<proteinExistence type="predicted"/>
<evidence type="ECO:0000256" key="1">
    <source>
        <dbReference type="SAM" id="Coils"/>
    </source>
</evidence>
<dbReference type="AlphaFoldDB" id="X6MSU8"/>
<keyword evidence="4" id="KW-1185">Reference proteome</keyword>
<evidence type="ECO:0000313" key="3">
    <source>
        <dbReference type="EMBL" id="ETO16522.1"/>
    </source>
</evidence>
<comment type="caution">
    <text evidence="3">The sequence shown here is derived from an EMBL/GenBank/DDBJ whole genome shotgun (WGS) entry which is preliminary data.</text>
</comment>
<dbReference type="EMBL" id="ASPP01018161">
    <property type="protein sequence ID" value="ETO16522.1"/>
    <property type="molecule type" value="Genomic_DNA"/>
</dbReference>